<evidence type="ECO:0000256" key="6">
    <source>
        <dbReference type="ARBA" id="ARBA00023228"/>
    </source>
</evidence>
<organism evidence="12 13">
    <name type="scientific">Nothobranchius furzeri</name>
    <name type="common">Turquoise killifish</name>
    <dbReference type="NCBI Taxonomy" id="105023"/>
    <lineage>
        <taxon>Eukaryota</taxon>
        <taxon>Metazoa</taxon>
        <taxon>Chordata</taxon>
        <taxon>Craniata</taxon>
        <taxon>Vertebrata</taxon>
        <taxon>Euteleostomi</taxon>
        <taxon>Actinopterygii</taxon>
        <taxon>Neopterygii</taxon>
        <taxon>Teleostei</taxon>
        <taxon>Neoteleostei</taxon>
        <taxon>Acanthomorphata</taxon>
        <taxon>Ovalentaria</taxon>
        <taxon>Atherinomorphae</taxon>
        <taxon>Cyprinodontiformes</taxon>
        <taxon>Nothobranchiidae</taxon>
        <taxon>Nothobranchius</taxon>
    </lineage>
</organism>
<sequence length="294" mass="33848">MDALRVSPALLMMMMLMVMMAARCVHAYKPVVIVHGIFDGPKELDNLSGFIETMHPGTKVMVLSVDNYLESVRPLWQQVKDFREALLAIMTQNPDGIHLLCFSQGGLICRALLSTTPFHNVEMFIALSSPLAGQFGDTDYMKQVFPDSFKEILYLICYSKFGQKVSVCDYWKDPHHMSRYLKSNSFLPLINGEKPHRLMEAWRDSFLRIKKMVLIGGPDDGVITPWQSSHFGFYDQNEDVVEMRNQEFYQRDTFGLKMLDERGDVVECVISGVKHTEWHSNLMVFQTCIEKWLT</sequence>
<keyword evidence="6" id="KW-0458">Lysosome</keyword>
<dbReference type="Gene3D" id="3.40.50.1820">
    <property type="entry name" value="alpha/beta hydrolase"/>
    <property type="match status" value="1"/>
</dbReference>
<dbReference type="Ensembl" id="ENSNFUT00015009384.1">
    <property type="protein sequence ID" value="ENSNFUP00015008924.1"/>
    <property type="gene ID" value="ENSNFUG00015004356.1"/>
</dbReference>
<dbReference type="OMA" id="SMKPLWI"/>
<dbReference type="PANTHER" id="PTHR11247">
    <property type="entry name" value="PALMITOYL-PROTEIN THIOESTERASE/DOLICHYLDIPHOSPHATASE 1"/>
    <property type="match status" value="1"/>
</dbReference>
<evidence type="ECO:0000256" key="3">
    <source>
        <dbReference type="ARBA" id="ARBA00022729"/>
    </source>
</evidence>
<reference evidence="12" key="1">
    <citation type="submission" date="2014-08" db="EMBL/GenBank/DDBJ databases">
        <authorList>
            <person name="Senf B."/>
            <person name="Petzold A."/>
            <person name="Downie B.R."/>
            <person name="Koch P."/>
            <person name="Platzer M."/>
        </authorList>
    </citation>
    <scope>NUCLEOTIDE SEQUENCE [LARGE SCALE GENOMIC DNA]</scope>
    <source>
        <strain evidence="12">GRZ</strain>
    </source>
</reference>
<evidence type="ECO:0000256" key="5">
    <source>
        <dbReference type="ARBA" id="ARBA00023180"/>
    </source>
</evidence>
<dbReference type="FunFam" id="3.40.50.1820:FF:000037">
    <property type="entry name" value="Lysosomal thioesterase PPT2 homolog"/>
    <property type="match status" value="1"/>
</dbReference>
<keyword evidence="4" id="KW-0378">Hydrolase</keyword>
<dbReference type="Proteomes" id="UP000694548">
    <property type="component" value="Chromosome sgr05"/>
</dbReference>
<evidence type="ECO:0000256" key="10">
    <source>
        <dbReference type="SAM" id="SignalP"/>
    </source>
</evidence>
<comment type="catalytic activity">
    <reaction evidence="8">
        <text>S-hexadecanoyl-N-acetylcysteamine + H2O = N-acetylcysteamine + hexadecanoate + H(+)</text>
        <dbReference type="Rhea" id="RHEA:84099"/>
        <dbReference type="ChEBI" id="CHEBI:7896"/>
        <dbReference type="ChEBI" id="CHEBI:15377"/>
        <dbReference type="ChEBI" id="CHEBI:15378"/>
        <dbReference type="ChEBI" id="CHEBI:74410"/>
        <dbReference type="ChEBI" id="CHEBI:233601"/>
    </reaction>
</comment>
<evidence type="ECO:0000256" key="2">
    <source>
        <dbReference type="ARBA" id="ARBA00010758"/>
    </source>
</evidence>
<comment type="similarity">
    <text evidence="2">Belongs to the palmitoyl-protein thioesterase family.</text>
</comment>
<dbReference type="Pfam" id="PF02089">
    <property type="entry name" value="Palm_thioest"/>
    <property type="match status" value="1"/>
</dbReference>
<evidence type="ECO:0000256" key="4">
    <source>
        <dbReference type="ARBA" id="ARBA00022801"/>
    </source>
</evidence>
<keyword evidence="5" id="KW-0325">Glycoprotein</keyword>
<comment type="function">
    <text evidence="9">Catalyzes the cleavage of thioester bonds from S-palmitoyl-CoA or S-palmitoyl-N-acetylcysteamine (unbranched structures) but does not have activity against palmitoylcysteine or palmitoylated proteins, branched structures or bulky head groups. Conversely, hydrolyzes both long and short chain fatty acyl-CoA substrate.</text>
</comment>
<dbReference type="SUPFAM" id="SSF53474">
    <property type="entry name" value="alpha/beta-Hydrolases"/>
    <property type="match status" value="1"/>
</dbReference>
<dbReference type="PANTHER" id="PTHR11247:SF71">
    <property type="entry name" value="ZGC:66024"/>
    <property type="match status" value="1"/>
</dbReference>
<evidence type="ECO:0000256" key="7">
    <source>
        <dbReference type="ARBA" id="ARBA00038848"/>
    </source>
</evidence>
<protein>
    <recommendedName>
        <fullName evidence="7">palmitoyl-CoA hydrolase</fullName>
        <ecNumber evidence="7">3.1.2.2</ecNumber>
    </recommendedName>
</protein>
<dbReference type="GO" id="GO:0005764">
    <property type="term" value="C:lysosome"/>
    <property type="evidence" value="ECO:0007669"/>
    <property type="project" value="UniProtKB-SubCell"/>
</dbReference>
<dbReference type="EC" id="3.1.2.2" evidence="7"/>
<dbReference type="GeneTree" id="ENSGT00940000155779"/>
<evidence type="ECO:0000313" key="12">
    <source>
        <dbReference type="Ensembl" id="ENSNFUP00015008924.1"/>
    </source>
</evidence>
<dbReference type="AlphaFoldDB" id="A0A8C6KRA5"/>
<keyword evidence="3 10" id="KW-0732">Signal</keyword>
<reference evidence="12" key="3">
    <citation type="submission" date="2025-05" db="UniProtKB">
        <authorList>
            <consortium name="Ensembl"/>
        </authorList>
    </citation>
    <scope>IDENTIFICATION</scope>
</reference>
<dbReference type="GO" id="GO:0098599">
    <property type="term" value="F:palmitoyl hydrolase activity"/>
    <property type="evidence" value="ECO:0007669"/>
    <property type="project" value="UniProtKB-ARBA"/>
</dbReference>
<dbReference type="InterPro" id="IPR029058">
    <property type="entry name" value="AB_hydrolase_fold"/>
</dbReference>
<evidence type="ECO:0000256" key="8">
    <source>
        <dbReference type="ARBA" id="ARBA00093223"/>
    </source>
</evidence>
<dbReference type="GO" id="GO:0016790">
    <property type="term" value="F:thiolester hydrolase activity"/>
    <property type="evidence" value="ECO:0007669"/>
    <property type="project" value="TreeGrafter"/>
</dbReference>
<dbReference type="Proteomes" id="UP000822369">
    <property type="component" value="Chromosome 3"/>
</dbReference>
<gene>
    <name evidence="12" type="primary">PPT2</name>
    <name evidence="11" type="ORF">G4P62_005393</name>
</gene>
<dbReference type="KEGG" id="nfu:107379079"/>
<dbReference type="EMBL" id="JAAVVJ010000003">
    <property type="protein sequence ID" value="KAF7226514.1"/>
    <property type="molecule type" value="Genomic_DNA"/>
</dbReference>
<proteinExistence type="inferred from homology"/>
<name>A0A8C6KRA5_NOTFU</name>
<evidence type="ECO:0000256" key="1">
    <source>
        <dbReference type="ARBA" id="ARBA00004371"/>
    </source>
</evidence>
<evidence type="ECO:0000313" key="13">
    <source>
        <dbReference type="Proteomes" id="UP000694548"/>
    </source>
</evidence>
<evidence type="ECO:0000313" key="11">
    <source>
        <dbReference type="EMBL" id="KAF7226514.1"/>
    </source>
</evidence>
<feature type="chain" id="PRO_5044681240" description="palmitoyl-CoA hydrolase" evidence="10">
    <location>
        <begin position="28"/>
        <end position="294"/>
    </location>
</feature>
<keyword evidence="13" id="KW-1185">Reference proteome</keyword>
<accession>A0A8C6KRA5</accession>
<reference evidence="11" key="2">
    <citation type="submission" date="2020-03" db="EMBL/GenBank/DDBJ databases">
        <title>Intra-Species Differences in Population Size shape Life History and Genome Evolution.</title>
        <authorList>
            <person name="Willemsen D."/>
            <person name="Cui R."/>
            <person name="Valenzano D.R."/>
        </authorList>
    </citation>
    <scope>NUCLEOTIDE SEQUENCE</scope>
    <source>
        <strain evidence="11">GRZ</strain>
        <tissue evidence="11">Whole</tissue>
    </source>
</reference>
<feature type="signal peptide" evidence="10">
    <location>
        <begin position="1"/>
        <end position="27"/>
    </location>
</feature>
<evidence type="ECO:0000256" key="9">
    <source>
        <dbReference type="ARBA" id="ARBA00093353"/>
    </source>
</evidence>
<comment type="subcellular location">
    <subcellularLocation>
        <location evidence="1">Lysosome</location>
    </subcellularLocation>
</comment>
<dbReference type="OrthoDB" id="155976at2759"/>